<accession>A0A1N7NST1</accession>
<dbReference type="Proteomes" id="UP000186026">
    <property type="component" value="Unassembled WGS sequence"/>
</dbReference>
<gene>
    <name evidence="1" type="ORF">SAMN05421761_111124</name>
</gene>
<dbReference type="AlphaFoldDB" id="A0A1N7NST1"/>
<protein>
    <submittedName>
        <fullName evidence="1">Uncharacterized protein</fullName>
    </submittedName>
</protein>
<dbReference type="EMBL" id="FTOP01000011">
    <property type="protein sequence ID" value="SIT01394.1"/>
    <property type="molecule type" value="Genomic_DNA"/>
</dbReference>
<evidence type="ECO:0000313" key="1">
    <source>
        <dbReference type="EMBL" id="SIT01394.1"/>
    </source>
</evidence>
<proteinExistence type="predicted"/>
<organism evidence="1 2">
    <name type="scientific">Belliella pelovolcani</name>
    <dbReference type="NCBI Taxonomy" id="529505"/>
    <lineage>
        <taxon>Bacteria</taxon>
        <taxon>Pseudomonadati</taxon>
        <taxon>Bacteroidota</taxon>
        <taxon>Cytophagia</taxon>
        <taxon>Cytophagales</taxon>
        <taxon>Cyclobacteriaceae</taxon>
        <taxon>Belliella</taxon>
    </lineage>
</organism>
<sequence>MRITSQKFNFEKLYLILLSKIGKVYINSLPNLNNIEPQFLNFWPNNNPLRHKRKLIQ</sequence>
<name>A0A1N7NST1_9BACT</name>
<reference evidence="2" key="1">
    <citation type="submission" date="2017-01" db="EMBL/GenBank/DDBJ databases">
        <authorList>
            <person name="Varghese N."/>
            <person name="Submissions S."/>
        </authorList>
    </citation>
    <scope>NUCLEOTIDE SEQUENCE [LARGE SCALE GENOMIC DNA]</scope>
    <source>
        <strain evidence="2">DSM 46698</strain>
    </source>
</reference>
<keyword evidence="2" id="KW-1185">Reference proteome</keyword>
<evidence type="ECO:0000313" key="2">
    <source>
        <dbReference type="Proteomes" id="UP000186026"/>
    </source>
</evidence>